<dbReference type="GO" id="GO:0071555">
    <property type="term" value="P:cell wall organization"/>
    <property type="evidence" value="ECO:0007669"/>
    <property type="project" value="UniProtKB-KW"/>
</dbReference>
<dbReference type="SUPFAM" id="SSF110997">
    <property type="entry name" value="Sporulation related repeat"/>
    <property type="match status" value="1"/>
</dbReference>
<evidence type="ECO:0000256" key="1">
    <source>
        <dbReference type="ARBA" id="ARBA00022729"/>
    </source>
</evidence>
<dbReference type="EMBL" id="FAXN01000041">
    <property type="protein sequence ID" value="CUV65646.1"/>
    <property type="molecule type" value="Genomic_DNA"/>
</dbReference>
<comment type="function">
    <text evidence="4">Lytic transglycosylase with a strong preference for naked glycan strands that lack stem peptides.</text>
</comment>
<keyword evidence="4 8" id="KW-0449">Lipoprotein</keyword>
<dbReference type="InterPro" id="IPR007730">
    <property type="entry name" value="SPOR-like_dom"/>
</dbReference>
<name>A0A0S4XNK0_9BACT</name>
<dbReference type="GO" id="GO:0042834">
    <property type="term" value="F:peptidoglycan binding"/>
    <property type="evidence" value="ECO:0007669"/>
    <property type="project" value="InterPro"/>
</dbReference>
<dbReference type="NCBIfam" id="TIGR00413">
    <property type="entry name" value="rlpA"/>
    <property type="match status" value="1"/>
</dbReference>
<dbReference type="PANTHER" id="PTHR34183:SF1">
    <property type="entry name" value="ENDOLYTIC PEPTIDOGLYCAN TRANSGLYCOSYLASE RLPA"/>
    <property type="match status" value="1"/>
</dbReference>
<evidence type="ECO:0000313" key="8">
    <source>
        <dbReference type="EMBL" id="CUV65646.1"/>
    </source>
</evidence>
<evidence type="ECO:0000259" key="7">
    <source>
        <dbReference type="PROSITE" id="PS51724"/>
    </source>
</evidence>
<dbReference type="InterPro" id="IPR009009">
    <property type="entry name" value="RlpA-like_DPBB"/>
</dbReference>
<protein>
    <recommendedName>
        <fullName evidence="4">Probable endolytic peptidoglycan transglycosylase RlpA</fullName>
        <ecNumber evidence="4">4.2.2.-</ecNumber>
    </recommendedName>
</protein>
<dbReference type="InterPro" id="IPR036908">
    <property type="entry name" value="RlpA-like_sf"/>
</dbReference>
<dbReference type="PROSITE" id="PS51724">
    <property type="entry name" value="SPOR"/>
    <property type="match status" value="1"/>
</dbReference>
<keyword evidence="1 6" id="KW-0732">Signal</keyword>
<dbReference type="GO" id="GO:0008932">
    <property type="term" value="F:lytic endotransglycosylase activity"/>
    <property type="evidence" value="ECO:0007669"/>
    <property type="project" value="UniProtKB-UniRule"/>
</dbReference>
<gene>
    <name evidence="4 8" type="primary">rlpA</name>
    <name evidence="8" type="ORF">BN3087_400022</name>
</gene>
<dbReference type="Pfam" id="PF05036">
    <property type="entry name" value="SPOR"/>
    <property type="match status" value="1"/>
</dbReference>
<accession>A0A0S4XNK0</accession>
<proteinExistence type="inferred from homology"/>
<evidence type="ECO:0000256" key="5">
    <source>
        <dbReference type="RuleBase" id="RU003495"/>
    </source>
</evidence>
<dbReference type="GO" id="GO:0005886">
    <property type="term" value="C:plasma membrane"/>
    <property type="evidence" value="ECO:0007669"/>
    <property type="project" value="UniProtKB-SubCell"/>
</dbReference>
<dbReference type="PANTHER" id="PTHR34183">
    <property type="entry name" value="ENDOLYTIC PEPTIDOGLYCAN TRANSGLYCOSYLASE RLPA"/>
    <property type="match status" value="1"/>
</dbReference>
<feature type="chain" id="PRO_5009985209" description="Probable endolytic peptidoglycan transglycosylase RlpA" evidence="6">
    <location>
        <begin position="20"/>
        <end position="272"/>
    </location>
</feature>
<dbReference type="InterPro" id="IPR034718">
    <property type="entry name" value="RlpA"/>
</dbReference>
<dbReference type="PROSITE" id="PS51257">
    <property type="entry name" value="PROKAR_LIPOPROTEIN"/>
    <property type="match status" value="1"/>
</dbReference>
<dbReference type="Gene3D" id="3.30.70.1070">
    <property type="entry name" value="Sporulation related repeat"/>
    <property type="match status" value="1"/>
</dbReference>
<dbReference type="InterPro" id="IPR012997">
    <property type="entry name" value="RplA"/>
</dbReference>
<evidence type="ECO:0000256" key="3">
    <source>
        <dbReference type="ARBA" id="ARBA00023316"/>
    </source>
</evidence>
<dbReference type="HAMAP" id="MF_02071">
    <property type="entry name" value="RlpA"/>
    <property type="match status" value="1"/>
</dbReference>
<keyword evidence="2 4" id="KW-0456">Lyase</keyword>
<sequence length="272" mass="30569">MIKKIFILFFVLLNALWFSGCSQTSMMPIAKKNKTTPITSQQKHKWTMKPYCVLGKNYTPEYIELGDTMSGIASWYGPTFHGKYTSNGEVYDMHDFTAAHKTWPMDTLVKVTNLDNGKTQVVRINDRGPFKDGRIIDCSYAAGKNLGLDKSGLAKVKIEAIGFNSKPIKPTNVGDSVYIAQNTTSNIKNATQKMLLNNFGIQVGAFKLKDGAEMTKAQYALLDKKYTTEIKKYSMDDGSEVYRVFVKGFATEQEAKDYMSCYNISQAIIIRD</sequence>
<dbReference type="AlphaFoldDB" id="A0A0S4XNK0"/>
<dbReference type="Gene3D" id="2.40.40.10">
    <property type="entry name" value="RlpA-like domain"/>
    <property type="match status" value="1"/>
</dbReference>
<keyword evidence="3 4" id="KW-0961">Cell wall biogenesis/degradation</keyword>
<evidence type="ECO:0000256" key="4">
    <source>
        <dbReference type="HAMAP-Rule" id="MF_02071"/>
    </source>
</evidence>
<reference evidence="8" key="1">
    <citation type="submission" date="2015-11" db="EMBL/GenBank/DDBJ databases">
        <authorList>
            <person name="Zhang Y."/>
            <person name="Guo Z."/>
        </authorList>
    </citation>
    <scope>NUCLEOTIDE SEQUENCE</scope>
    <source>
        <strain evidence="8">BN30871</strain>
    </source>
</reference>
<dbReference type="SUPFAM" id="SSF50685">
    <property type="entry name" value="Barwin-like endoglucanases"/>
    <property type="match status" value="1"/>
</dbReference>
<comment type="similarity">
    <text evidence="4 5">Belongs to the RlpA family.</text>
</comment>
<dbReference type="Pfam" id="PF03330">
    <property type="entry name" value="DPBB_1"/>
    <property type="match status" value="1"/>
</dbReference>
<keyword evidence="4" id="KW-1003">Cell membrane</keyword>
<dbReference type="GO" id="GO:0000270">
    <property type="term" value="P:peptidoglycan metabolic process"/>
    <property type="evidence" value="ECO:0007669"/>
    <property type="project" value="UniProtKB-UniRule"/>
</dbReference>
<feature type="signal peptide" evidence="6">
    <location>
        <begin position="1"/>
        <end position="19"/>
    </location>
</feature>
<keyword evidence="4" id="KW-0472">Membrane</keyword>
<dbReference type="InterPro" id="IPR036680">
    <property type="entry name" value="SPOR-like_sf"/>
</dbReference>
<dbReference type="CDD" id="cd22268">
    <property type="entry name" value="DPBB_RlpA-like"/>
    <property type="match status" value="1"/>
</dbReference>
<dbReference type="EC" id="4.2.2.-" evidence="4"/>
<evidence type="ECO:0000256" key="6">
    <source>
        <dbReference type="SAM" id="SignalP"/>
    </source>
</evidence>
<comment type="subcellular location">
    <subcellularLocation>
        <location evidence="4">Cell membrane</location>
        <topology evidence="4">Lipid-anchor</topology>
    </subcellularLocation>
</comment>
<organism evidence="8">
    <name type="scientific">Sulfurovum sp. enrichment culture clone C5</name>
    <dbReference type="NCBI Taxonomy" id="497650"/>
    <lineage>
        <taxon>Bacteria</taxon>
        <taxon>Pseudomonadati</taxon>
        <taxon>Campylobacterota</taxon>
        <taxon>Epsilonproteobacteria</taxon>
        <taxon>Campylobacterales</taxon>
        <taxon>Sulfurovaceae</taxon>
        <taxon>Sulfurovum</taxon>
        <taxon>environmental samples</taxon>
    </lineage>
</organism>
<keyword evidence="4" id="KW-0564">Palmitate</keyword>
<feature type="domain" description="SPOR" evidence="7">
    <location>
        <begin position="193"/>
        <end position="272"/>
    </location>
</feature>
<evidence type="ECO:0000256" key="2">
    <source>
        <dbReference type="ARBA" id="ARBA00023239"/>
    </source>
</evidence>